<keyword evidence="2" id="KW-1185">Reference proteome</keyword>
<dbReference type="GeneTree" id="ENSGT00390000016876"/>
<protein>
    <submittedName>
        <fullName evidence="1">Pentatricopeptide repeat domain 3</fullName>
    </submittedName>
</protein>
<organism evidence="1 2">
    <name type="scientific">Aotus nancymaae</name>
    <name type="common">Ma's night monkey</name>
    <dbReference type="NCBI Taxonomy" id="37293"/>
    <lineage>
        <taxon>Eukaryota</taxon>
        <taxon>Metazoa</taxon>
        <taxon>Chordata</taxon>
        <taxon>Craniata</taxon>
        <taxon>Vertebrata</taxon>
        <taxon>Euteleostomi</taxon>
        <taxon>Mammalia</taxon>
        <taxon>Eutheria</taxon>
        <taxon>Euarchontoglires</taxon>
        <taxon>Primates</taxon>
        <taxon>Haplorrhini</taxon>
        <taxon>Platyrrhini</taxon>
        <taxon>Aotidae</taxon>
        <taxon>Aotus</taxon>
    </lineage>
</organism>
<proteinExistence type="predicted"/>
<sequence length="70" mass="7544">MAAVAAVRWLGLRSRLGQPLKGRQGGLCERAHSCRFYSGSAALSKVEGTDITGIEEVVIPKKKTCDLVKE</sequence>
<dbReference type="Proteomes" id="UP000233020">
    <property type="component" value="Unplaced"/>
</dbReference>
<gene>
    <name evidence="1" type="primary">PTCD3</name>
</gene>
<name>A0A2K5E8D1_AOTNA</name>
<reference evidence="1" key="1">
    <citation type="submission" date="2025-08" db="UniProtKB">
        <authorList>
            <consortium name="Ensembl"/>
        </authorList>
    </citation>
    <scope>IDENTIFICATION</scope>
</reference>
<dbReference type="AlphaFoldDB" id="A0A2K5E8D1"/>
<evidence type="ECO:0000313" key="1">
    <source>
        <dbReference type="Ensembl" id="ENSANAP00000029497.1"/>
    </source>
</evidence>
<accession>A0A2K5E8D1</accession>
<evidence type="ECO:0000313" key="2">
    <source>
        <dbReference type="Proteomes" id="UP000233020"/>
    </source>
</evidence>
<reference evidence="1" key="2">
    <citation type="submission" date="2025-09" db="UniProtKB">
        <authorList>
            <consortium name="Ensembl"/>
        </authorList>
    </citation>
    <scope>IDENTIFICATION</scope>
</reference>
<dbReference type="Ensembl" id="ENSANAT00000047527.1">
    <property type="protein sequence ID" value="ENSANAP00000029497.1"/>
    <property type="gene ID" value="ENSANAG00000032500.1"/>
</dbReference>